<feature type="domain" description="Oligopeptide/dipeptide ABC transporter C-terminal" evidence="4">
    <location>
        <begin position="1"/>
        <end position="50"/>
    </location>
</feature>
<name>X1E645_9ZZZZ</name>
<evidence type="ECO:0000256" key="3">
    <source>
        <dbReference type="ARBA" id="ARBA00022840"/>
    </source>
</evidence>
<dbReference type="Gene3D" id="3.40.50.300">
    <property type="entry name" value="P-loop containing nucleotide triphosphate hydrolases"/>
    <property type="match status" value="1"/>
</dbReference>
<reference evidence="5" key="1">
    <citation type="journal article" date="2014" name="Front. Microbiol.">
        <title>High frequency of phylogenetically diverse reductive dehalogenase-homologous genes in deep subseafloor sedimentary metagenomes.</title>
        <authorList>
            <person name="Kawai M."/>
            <person name="Futagami T."/>
            <person name="Toyoda A."/>
            <person name="Takaki Y."/>
            <person name="Nishi S."/>
            <person name="Hori S."/>
            <person name="Arai W."/>
            <person name="Tsubouchi T."/>
            <person name="Morono Y."/>
            <person name="Uchiyama I."/>
            <person name="Ito T."/>
            <person name="Fujiyama A."/>
            <person name="Inagaki F."/>
            <person name="Takami H."/>
        </authorList>
    </citation>
    <scope>NUCLEOTIDE SEQUENCE</scope>
    <source>
        <strain evidence="5">Expedition CK06-06</strain>
    </source>
</reference>
<protein>
    <recommendedName>
        <fullName evidence="4">Oligopeptide/dipeptide ABC transporter C-terminal domain-containing protein</fullName>
    </recommendedName>
</protein>
<dbReference type="PANTHER" id="PTHR43067">
    <property type="entry name" value="OLIGOPEPTIDE/DIPEPTIDE ABC TRANSPORTER, ATPASE SUBUNIT"/>
    <property type="match status" value="1"/>
</dbReference>
<dbReference type="GO" id="GO:0005524">
    <property type="term" value="F:ATP binding"/>
    <property type="evidence" value="ECO:0007669"/>
    <property type="project" value="UniProtKB-KW"/>
</dbReference>
<organism evidence="5">
    <name type="scientific">marine sediment metagenome</name>
    <dbReference type="NCBI Taxonomy" id="412755"/>
    <lineage>
        <taxon>unclassified sequences</taxon>
        <taxon>metagenomes</taxon>
        <taxon>ecological metagenomes</taxon>
    </lineage>
</organism>
<dbReference type="NCBIfam" id="TIGR01727">
    <property type="entry name" value="oligo_HPY"/>
    <property type="match status" value="1"/>
</dbReference>
<evidence type="ECO:0000259" key="4">
    <source>
        <dbReference type="Pfam" id="PF08352"/>
    </source>
</evidence>
<gene>
    <name evidence="5" type="ORF">S01H4_58586</name>
</gene>
<keyword evidence="2" id="KW-0547">Nucleotide-binding</keyword>
<evidence type="ECO:0000256" key="2">
    <source>
        <dbReference type="ARBA" id="ARBA00022741"/>
    </source>
</evidence>
<evidence type="ECO:0000313" key="5">
    <source>
        <dbReference type="EMBL" id="GAH15865.1"/>
    </source>
</evidence>
<dbReference type="AlphaFoldDB" id="X1E645"/>
<proteinExistence type="predicted"/>
<comment type="caution">
    <text evidence="5">The sequence shown here is derived from an EMBL/GenBank/DDBJ whole genome shotgun (WGS) entry which is preliminary data.</text>
</comment>
<dbReference type="EMBL" id="BART01034238">
    <property type="protein sequence ID" value="GAH15865.1"/>
    <property type="molecule type" value="Genomic_DNA"/>
</dbReference>
<dbReference type="InterPro" id="IPR013563">
    <property type="entry name" value="Oligopep_ABC_C"/>
</dbReference>
<sequence>PYTKGLIEAVPVVGKKKDVLNIIPGMVPNLIYPPSGCRFHPRCEYCFEPCDSKIPQNIEVGTNYFVACHLYDPQYKELAEKSIQNVKKNSSNKESHIQN</sequence>
<dbReference type="GO" id="GO:0015833">
    <property type="term" value="P:peptide transport"/>
    <property type="evidence" value="ECO:0007669"/>
    <property type="project" value="InterPro"/>
</dbReference>
<keyword evidence="1" id="KW-0813">Transport</keyword>
<accession>X1E645</accession>
<dbReference type="SUPFAM" id="SSF52540">
    <property type="entry name" value="P-loop containing nucleoside triphosphate hydrolases"/>
    <property type="match status" value="1"/>
</dbReference>
<dbReference type="PANTHER" id="PTHR43067:SF3">
    <property type="entry name" value="MALTOSE ABC TRANSPORTER, ATP-BINDING PROTEIN"/>
    <property type="match status" value="1"/>
</dbReference>
<evidence type="ECO:0000256" key="1">
    <source>
        <dbReference type="ARBA" id="ARBA00022448"/>
    </source>
</evidence>
<dbReference type="InterPro" id="IPR027417">
    <property type="entry name" value="P-loop_NTPase"/>
</dbReference>
<feature type="non-terminal residue" evidence="5">
    <location>
        <position position="1"/>
    </location>
</feature>
<dbReference type="Pfam" id="PF08352">
    <property type="entry name" value="oligo_HPY"/>
    <property type="match status" value="1"/>
</dbReference>
<keyword evidence="3" id="KW-0067">ATP-binding</keyword>